<name>A0A645AZK5_9ZZZZ</name>
<dbReference type="PANTHER" id="PTHR30505">
    <property type="entry name" value="FRUCTOSE-LIKE PERMEASE"/>
    <property type="match status" value="1"/>
</dbReference>
<gene>
    <name evidence="8" type="primary">fryB_1</name>
    <name evidence="8" type="ORF">SDC9_103135</name>
</gene>
<dbReference type="GO" id="GO:0005886">
    <property type="term" value="C:plasma membrane"/>
    <property type="evidence" value="ECO:0007669"/>
    <property type="project" value="TreeGrafter"/>
</dbReference>
<evidence type="ECO:0000256" key="6">
    <source>
        <dbReference type="ARBA" id="ARBA00022777"/>
    </source>
</evidence>
<dbReference type="PANTHER" id="PTHR30505:SF0">
    <property type="entry name" value="FRUCTOSE-LIKE PTS SYSTEM EIIBC COMPONENT-RELATED"/>
    <property type="match status" value="1"/>
</dbReference>
<dbReference type="GO" id="GO:0022877">
    <property type="term" value="F:protein-N(PI)-phosphohistidine-fructose phosphotransferase system transporter activity"/>
    <property type="evidence" value="ECO:0007669"/>
    <property type="project" value="InterPro"/>
</dbReference>
<dbReference type="InterPro" id="IPR003501">
    <property type="entry name" value="PTS_EIIB_2/3"/>
</dbReference>
<dbReference type="PROSITE" id="PS51099">
    <property type="entry name" value="PTS_EIIB_TYPE_2"/>
    <property type="match status" value="1"/>
</dbReference>
<keyword evidence="4 8" id="KW-0808">Transferase</keyword>
<protein>
    <submittedName>
        <fullName evidence="8">PTS system fructose-like EIIB component 1</fullName>
        <ecNumber evidence="8">2.7.1.202</ecNumber>
    </submittedName>
</protein>
<dbReference type="CDD" id="cd05569">
    <property type="entry name" value="PTS_IIB_fructose"/>
    <property type="match status" value="1"/>
</dbReference>
<feature type="domain" description="PTS EIIB type-2" evidence="7">
    <location>
        <begin position="1"/>
        <end position="99"/>
    </location>
</feature>
<accession>A0A645AZK5</accession>
<evidence type="ECO:0000256" key="3">
    <source>
        <dbReference type="ARBA" id="ARBA00022597"/>
    </source>
</evidence>
<keyword evidence="2" id="KW-0597">Phosphoprotein</keyword>
<dbReference type="AlphaFoldDB" id="A0A645AZK5"/>
<dbReference type="EC" id="2.7.1.202" evidence="8"/>
<dbReference type="InterPro" id="IPR013011">
    <property type="entry name" value="PTS_EIIB_2"/>
</dbReference>
<keyword evidence="3" id="KW-0762">Sugar transport</keyword>
<evidence type="ECO:0000256" key="4">
    <source>
        <dbReference type="ARBA" id="ARBA00022679"/>
    </source>
</evidence>
<dbReference type="InterPro" id="IPR003353">
    <property type="entry name" value="PTS_IIB_fruc"/>
</dbReference>
<keyword evidence="5" id="KW-0598">Phosphotransferase system</keyword>
<dbReference type="InterPro" id="IPR036095">
    <property type="entry name" value="PTS_EIIB-like_sf"/>
</dbReference>
<evidence type="ECO:0000256" key="2">
    <source>
        <dbReference type="ARBA" id="ARBA00022553"/>
    </source>
</evidence>
<dbReference type="InterPro" id="IPR050864">
    <property type="entry name" value="Bacterial_PTS_Sugar_Transport"/>
</dbReference>
<organism evidence="8">
    <name type="scientific">bioreactor metagenome</name>
    <dbReference type="NCBI Taxonomy" id="1076179"/>
    <lineage>
        <taxon>unclassified sequences</taxon>
        <taxon>metagenomes</taxon>
        <taxon>ecological metagenomes</taxon>
    </lineage>
</organism>
<dbReference type="GO" id="GO:0090563">
    <property type="term" value="F:protein-phosphocysteine-sugar phosphotransferase activity"/>
    <property type="evidence" value="ECO:0007669"/>
    <property type="project" value="TreeGrafter"/>
</dbReference>
<keyword evidence="6" id="KW-0418">Kinase</keyword>
<dbReference type="EMBL" id="VSSQ01015705">
    <property type="protein sequence ID" value="MPM56333.1"/>
    <property type="molecule type" value="Genomic_DNA"/>
</dbReference>
<dbReference type="Gene3D" id="3.40.50.2300">
    <property type="match status" value="1"/>
</dbReference>
<dbReference type="NCBIfam" id="TIGR00829">
    <property type="entry name" value="FRU"/>
    <property type="match status" value="1"/>
</dbReference>
<dbReference type="GO" id="GO:0016301">
    <property type="term" value="F:kinase activity"/>
    <property type="evidence" value="ECO:0007669"/>
    <property type="project" value="UniProtKB-KW"/>
</dbReference>
<reference evidence="8" key="1">
    <citation type="submission" date="2019-08" db="EMBL/GenBank/DDBJ databases">
        <authorList>
            <person name="Kucharzyk K."/>
            <person name="Murdoch R.W."/>
            <person name="Higgins S."/>
            <person name="Loffler F."/>
        </authorList>
    </citation>
    <scope>NUCLEOTIDE SEQUENCE</scope>
</reference>
<evidence type="ECO:0000313" key="8">
    <source>
        <dbReference type="EMBL" id="MPM56333.1"/>
    </source>
</evidence>
<dbReference type="Pfam" id="PF02302">
    <property type="entry name" value="PTS_IIB"/>
    <property type="match status" value="1"/>
</dbReference>
<dbReference type="SUPFAM" id="SSF52794">
    <property type="entry name" value="PTS system IIB component-like"/>
    <property type="match status" value="1"/>
</dbReference>
<sequence length="104" mass="11069">MKFVAVCACPAGLMHTFMASKGLKKEMTKAGDEIKIETQSASGIENELTLEDVAQADAVILAIDTAIQGMERFNGKKIVQVSTTQVLKNTKGVIAQAKSLVKGE</sequence>
<dbReference type="GO" id="GO:0009401">
    <property type="term" value="P:phosphoenolpyruvate-dependent sugar phosphotransferase system"/>
    <property type="evidence" value="ECO:0007669"/>
    <property type="project" value="UniProtKB-KW"/>
</dbReference>
<comment type="caution">
    <text evidence="8">The sequence shown here is derived from an EMBL/GenBank/DDBJ whole genome shotgun (WGS) entry which is preliminary data.</text>
</comment>
<proteinExistence type="predicted"/>
<evidence type="ECO:0000259" key="7">
    <source>
        <dbReference type="PROSITE" id="PS51099"/>
    </source>
</evidence>
<evidence type="ECO:0000256" key="1">
    <source>
        <dbReference type="ARBA" id="ARBA00022448"/>
    </source>
</evidence>
<evidence type="ECO:0000256" key="5">
    <source>
        <dbReference type="ARBA" id="ARBA00022683"/>
    </source>
</evidence>
<keyword evidence="1" id="KW-0813">Transport</keyword>